<protein>
    <recommendedName>
        <fullName evidence="3">TonB-dependent receptor</fullName>
    </recommendedName>
</protein>
<reference evidence="1 2" key="1">
    <citation type="submission" date="2020-05" db="EMBL/GenBank/DDBJ databases">
        <title>Ramlibacter rhizophilus sp. nov., isolated from rhizosphere soil of national flower Mugunghwa from South Korea.</title>
        <authorList>
            <person name="Zheng-Fei Y."/>
            <person name="Huan T."/>
        </authorList>
    </citation>
    <scope>NUCLEOTIDE SEQUENCE [LARGE SCALE GENOMIC DNA]</scope>
    <source>
        <strain evidence="1 2">H242</strain>
    </source>
</reference>
<evidence type="ECO:0008006" key="3">
    <source>
        <dbReference type="Google" id="ProtNLM"/>
    </source>
</evidence>
<accession>A0ABX6P545</accession>
<evidence type="ECO:0000313" key="1">
    <source>
        <dbReference type="EMBL" id="QJW84662.1"/>
    </source>
</evidence>
<reference evidence="1 2" key="2">
    <citation type="submission" date="2020-05" db="EMBL/GenBank/DDBJ databases">
        <authorList>
            <person name="Khan S.A."/>
            <person name="Jeon C.O."/>
            <person name="Chun B.H."/>
        </authorList>
    </citation>
    <scope>NUCLEOTIDE SEQUENCE [LARGE SCALE GENOMIC DNA]</scope>
    <source>
        <strain evidence="1 2">H242</strain>
    </source>
</reference>
<evidence type="ECO:0000313" key="2">
    <source>
        <dbReference type="Proteomes" id="UP000500826"/>
    </source>
</evidence>
<dbReference type="EMBL" id="CP053418">
    <property type="protein sequence ID" value="QJW84662.1"/>
    <property type="molecule type" value="Genomic_DNA"/>
</dbReference>
<name>A0ABX6P545_9BURK</name>
<proteinExistence type="predicted"/>
<gene>
    <name evidence="1" type="ORF">HK414_16075</name>
</gene>
<organism evidence="1 2">
    <name type="scientific">Ramlibacter terrae</name>
    <dbReference type="NCBI Taxonomy" id="2732511"/>
    <lineage>
        <taxon>Bacteria</taxon>
        <taxon>Pseudomonadati</taxon>
        <taxon>Pseudomonadota</taxon>
        <taxon>Betaproteobacteria</taxon>
        <taxon>Burkholderiales</taxon>
        <taxon>Comamonadaceae</taxon>
        <taxon>Ramlibacter</taxon>
    </lineage>
</organism>
<dbReference type="Proteomes" id="UP000500826">
    <property type="component" value="Chromosome"/>
</dbReference>
<sequence>MFRDPTARVGRMWSLSATADEAGFVGMDEFLKLSGSGVAVHANRGAAWGGASGTVSPYIDFAGSFDGGLDIATGGTPVTLNFDKGGIGATVQEATFQLDEFIYVSGSFAFDKGVREKVTVETGLTATDLAQVGAQLAKIETVADVSSDRSRITNLWVDTFNIGMRNVDVFVGYGVPDFDSATPVDEQEDVFGLGAGRTSTSACRS</sequence>
<keyword evidence="2" id="KW-1185">Reference proteome</keyword>